<dbReference type="AlphaFoldDB" id="A0AAV7N3A5"/>
<gene>
    <name evidence="2" type="ORF">NDU88_007879</name>
</gene>
<dbReference type="Proteomes" id="UP001066276">
    <property type="component" value="Chromosome 9"/>
</dbReference>
<accession>A0AAV7N3A5</accession>
<reference evidence="2" key="1">
    <citation type="journal article" date="2022" name="bioRxiv">
        <title>Sequencing and chromosome-scale assembly of the giantPleurodeles waltlgenome.</title>
        <authorList>
            <person name="Brown T."/>
            <person name="Elewa A."/>
            <person name="Iarovenko S."/>
            <person name="Subramanian E."/>
            <person name="Araus A.J."/>
            <person name="Petzold A."/>
            <person name="Susuki M."/>
            <person name="Suzuki K.-i.T."/>
            <person name="Hayashi T."/>
            <person name="Toyoda A."/>
            <person name="Oliveira C."/>
            <person name="Osipova E."/>
            <person name="Leigh N.D."/>
            <person name="Simon A."/>
            <person name="Yun M.H."/>
        </authorList>
    </citation>
    <scope>NUCLEOTIDE SEQUENCE</scope>
    <source>
        <strain evidence="2">20211129_DDA</strain>
        <tissue evidence="2">Liver</tissue>
    </source>
</reference>
<comment type="caution">
    <text evidence="2">The sequence shown here is derived from an EMBL/GenBank/DDBJ whole genome shotgun (WGS) entry which is preliminary data.</text>
</comment>
<feature type="region of interest" description="Disordered" evidence="1">
    <location>
        <begin position="95"/>
        <end position="115"/>
    </location>
</feature>
<name>A0AAV7N3A5_PLEWA</name>
<proteinExistence type="predicted"/>
<keyword evidence="3" id="KW-1185">Reference proteome</keyword>
<sequence>MDRPPCCRISEIKDYATNMTKCLEKRKQFLKLTVAKYEELEARSCRNNLWMVGLVESRNLCRPVVFVKNLLTELFGQARIHQNIYCGACLQIPRPRSPTGHSTLAYYSPDGKLQG</sequence>
<protein>
    <submittedName>
        <fullName evidence="2">Uncharacterized protein</fullName>
    </submittedName>
</protein>
<organism evidence="2 3">
    <name type="scientific">Pleurodeles waltl</name>
    <name type="common">Iberian ribbed newt</name>
    <dbReference type="NCBI Taxonomy" id="8319"/>
    <lineage>
        <taxon>Eukaryota</taxon>
        <taxon>Metazoa</taxon>
        <taxon>Chordata</taxon>
        <taxon>Craniata</taxon>
        <taxon>Vertebrata</taxon>
        <taxon>Euteleostomi</taxon>
        <taxon>Amphibia</taxon>
        <taxon>Batrachia</taxon>
        <taxon>Caudata</taxon>
        <taxon>Salamandroidea</taxon>
        <taxon>Salamandridae</taxon>
        <taxon>Pleurodelinae</taxon>
        <taxon>Pleurodeles</taxon>
    </lineage>
</organism>
<dbReference type="EMBL" id="JANPWB010000013">
    <property type="protein sequence ID" value="KAJ1110528.1"/>
    <property type="molecule type" value="Genomic_DNA"/>
</dbReference>
<evidence type="ECO:0000313" key="2">
    <source>
        <dbReference type="EMBL" id="KAJ1110528.1"/>
    </source>
</evidence>
<evidence type="ECO:0000256" key="1">
    <source>
        <dbReference type="SAM" id="MobiDB-lite"/>
    </source>
</evidence>
<evidence type="ECO:0000313" key="3">
    <source>
        <dbReference type="Proteomes" id="UP001066276"/>
    </source>
</evidence>